<evidence type="ECO:0000313" key="2">
    <source>
        <dbReference type="EMBL" id="GGZ56677.1"/>
    </source>
</evidence>
<dbReference type="InterPro" id="IPR037171">
    <property type="entry name" value="NagB/RpiA_transferase-like"/>
</dbReference>
<evidence type="ECO:0000259" key="1">
    <source>
        <dbReference type="Pfam" id="PF01182"/>
    </source>
</evidence>
<dbReference type="InterPro" id="IPR006148">
    <property type="entry name" value="Glc/Gal-6P_isomerase"/>
</dbReference>
<feature type="domain" description="Glucosamine/galactosamine-6-phosphate isomerase" evidence="1">
    <location>
        <begin position="36"/>
        <end position="231"/>
    </location>
</feature>
<dbReference type="Pfam" id="PF01182">
    <property type="entry name" value="Glucosamine_iso"/>
    <property type="match status" value="1"/>
</dbReference>
<dbReference type="SUPFAM" id="SSF100950">
    <property type="entry name" value="NagB/RpiA/CoA transferase-like"/>
    <property type="match status" value="1"/>
</dbReference>
<comment type="caution">
    <text evidence="2">The sequence shown here is derived from an EMBL/GenBank/DDBJ whole genome shotgun (WGS) entry which is preliminary data.</text>
</comment>
<name>A0ABQ3BW67_9GAMM</name>
<accession>A0ABQ3BW67</accession>
<dbReference type="InterPro" id="IPR039104">
    <property type="entry name" value="6PGL"/>
</dbReference>
<sequence length="251" mass="27355">MRPGATAARPLTDRLDHAPGGWPVHRHRDALVWTWAAAVMIAGELRRHLQARPRARLLASPSDTIAPVLRALAGAPLDWERVDVGLVDERWLQPDDPDSHAAALRRHLLVDRAAEARLEPLTLAGRRLEDAVAIANAHARHAADVLVMSMGDDGHVAALFADSPDFPRAIVAQQDYTALDASFSRARSAWPRRITATPLGLSRASCRLLLLRGDEQHRHFEAAMTGEEPLASSLAAVRLAGGTPVHVHWCP</sequence>
<dbReference type="RefSeq" id="WP_189447038.1">
    <property type="nucleotide sequence ID" value="NZ_BMXY01000001.1"/>
</dbReference>
<dbReference type="Gene3D" id="3.40.50.1360">
    <property type="match status" value="1"/>
</dbReference>
<dbReference type="Proteomes" id="UP000643403">
    <property type="component" value="Unassembled WGS sequence"/>
</dbReference>
<reference evidence="3" key="1">
    <citation type="journal article" date="2019" name="Int. J. Syst. Evol. Microbiol.">
        <title>The Global Catalogue of Microorganisms (GCM) 10K type strain sequencing project: providing services to taxonomists for standard genome sequencing and annotation.</title>
        <authorList>
            <consortium name="The Broad Institute Genomics Platform"/>
            <consortium name="The Broad Institute Genome Sequencing Center for Infectious Disease"/>
            <person name="Wu L."/>
            <person name="Ma J."/>
        </authorList>
    </citation>
    <scope>NUCLEOTIDE SEQUENCE [LARGE SCALE GENOMIC DNA]</scope>
    <source>
        <strain evidence="3">KCTC 22558</strain>
    </source>
</reference>
<evidence type="ECO:0000313" key="3">
    <source>
        <dbReference type="Proteomes" id="UP000643403"/>
    </source>
</evidence>
<gene>
    <name evidence="2" type="primary">pgl</name>
    <name evidence="2" type="ORF">GCM10008101_07630</name>
</gene>
<keyword evidence="3" id="KW-1185">Reference proteome</keyword>
<dbReference type="EMBL" id="BMXY01000001">
    <property type="protein sequence ID" value="GGZ56677.1"/>
    <property type="molecule type" value="Genomic_DNA"/>
</dbReference>
<organism evidence="2 3">
    <name type="scientific">Cognatilysobacter xinjiangensis</name>
    <dbReference type="NCBI Taxonomy" id="546892"/>
    <lineage>
        <taxon>Bacteria</taxon>
        <taxon>Pseudomonadati</taxon>
        <taxon>Pseudomonadota</taxon>
        <taxon>Gammaproteobacteria</taxon>
        <taxon>Lysobacterales</taxon>
        <taxon>Lysobacteraceae</taxon>
        <taxon>Cognatilysobacter</taxon>
    </lineage>
</organism>
<dbReference type="PANTHER" id="PTHR11054:SF0">
    <property type="entry name" value="6-PHOSPHOGLUCONOLACTONASE"/>
    <property type="match status" value="1"/>
</dbReference>
<dbReference type="PANTHER" id="PTHR11054">
    <property type="entry name" value="6-PHOSPHOGLUCONOLACTONASE"/>
    <property type="match status" value="1"/>
</dbReference>
<proteinExistence type="predicted"/>
<protein>
    <submittedName>
        <fullName evidence="2">6-phosphogluconolactonase</fullName>
    </submittedName>
</protein>